<feature type="compositionally biased region" description="Basic and acidic residues" evidence="1">
    <location>
        <begin position="32"/>
        <end position="43"/>
    </location>
</feature>
<dbReference type="Proteomes" id="UP001428341">
    <property type="component" value="Unassembled WGS sequence"/>
</dbReference>
<accession>A0AAP0QTY8</accession>
<evidence type="ECO:0000256" key="1">
    <source>
        <dbReference type="SAM" id="MobiDB-lite"/>
    </source>
</evidence>
<evidence type="ECO:0000313" key="2">
    <source>
        <dbReference type="EMBL" id="KAK9214965.1"/>
    </source>
</evidence>
<evidence type="ECO:0000313" key="3">
    <source>
        <dbReference type="Proteomes" id="UP001428341"/>
    </source>
</evidence>
<feature type="region of interest" description="Disordered" evidence="1">
    <location>
        <begin position="24"/>
        <end position="43"/>
    </location>
</feature>
<organism evidence="2 3">
    <name type="scientific">Citrus x changshan-huyou</name>
    <dbReference type="NCBI Taxonomy" id="2935761"/>
    <lineage>
        <taxon>Eukaryota</taxon>
        <taxon>Viridiplantae</taxon>
        <taxon>Streptophyta</taxon>
        <taxon>Embryophyta</taxon>
        <taxon>Tracheophyta</taxon>
        <taxon>Spermatophyta</taxon>
        <taxon>Magnoliopsida</taxon>
        <taxon>eudicotyledons</taxon>
        <taxon>Gunneridae</taxon>
        <taxon>Pentapetalae</taxon>
        <taxon>rosids</taxon>
        <taxon>malvids</taxon>
        <taxon>Sapindales</taxon>
        <taxon>Rutaceae</taxon>
        <taxon>Aurantioideae</taxon>
        <taxon>Citrus</taxon>
    </lineage>
</organism>
<gene>
    <name evidence="2" type="ORF">WN944_006968</name>
</gene>
<reference evidence="2 3" key="1">
    <citation type="submission" date="2024-05" db="EMBL/GenBank/DDBJ databases">
        <title>Haplotype-resolved chromosome-level genome assembly of Huyou (Citrus changshanensis).</title>
        <authorList>
            <person name="Miao C."/>
            <person name="Chen W."/>
            <person name="Wu Y."/>
            <person name="Wang L."/>
            <person name="Zhao S."/>
            <person name="Grierson D."/>
            <person name="Xu C."/>
            <person name="Chen K."/>
        </authorList>
    </citation>
    <scope>NUCLEOTIDE SEQUENCE [LARGE SCALE GENOMIC DNA]</scope>
    <source>
        <strain evidence="2">01-14</strain>
        <tissue evidence="2">Leaf</tissue>
    </source>
</reference>
<protein>
    <submittedName>
        <fullName evidence="2">Uncharacterized protein</fullName>
    </submittedName>
</protein>
<dbReference type="EMBL" id="JBCGBO010000003">
    <property type="protein sequence ID" value="KAK9214965.1"/>
    <property type="molecule type" value="Genomic_DNA"/>
</dbReference>
<comment type="caution">
    <text evidence="2">The sequence shown here is derived from an EMBL/GenBank/DDBJ whole genome shotgun (WGS) entry which is preliminary data.</text>
</comment>
<sequence>MKTKPAKNKIKEAYLTYLKKSNKLAKARQPKKNLDKGYKTKPKDQVQSCLLKPYYHLLPIVNLFFSLFGTDSFRKIVKVIRDLRAIENEKTGV</sequence>
<name>A0AAP0QTY8_9ROSI</name>
<keyword evidence="3" id="KW-1185">Reference proteome</keyword>
<proteinExistence type="predicted"/>
<dbReference type="AlphaFoldDB" id="A0AAP0QTY8"/>